<evidence type="ECO:0000313" key="3">
    <source>
        <dbReference type="Proteomes" id="UP000199028"/>
    </source>
</evidence>
<feature type="chain" id="PRO_5011749629" evidence="1">
    <location>
        <begin position="26"/>
        <end position="114"/>
    </location>
</feature>
<dbReference type="Proteomes" id="UP000199028">
    <property type="component" value="Unassembled WGS sequence"/>
</dbReference>
<name>A0A1H9XZQ3_9PSEU</name>
<evidence type="ECO:0000256" key="1">
    <source>
        <dbReference type="SAM" id="SignalP"/>
    </source>
</evidence>
<dbReference type="OrthoDB" id="5186087at2"/>
<sequence>MIKKTLLSTAVVGGALLASSAPASAGEHDRSDGIGVAENLCAAPWLWNGPLSLLYEGHAPGYAACNDNHAGRDDGISVLNNACVAPWQWNGPLEIFTVDHSSSYVACNGDTSGR</sequence>
<reference evidence="3" key="1">
    <citation type="submission" date="2016-10" db="EMBL/GenBank/DDBJ databases">
        <authorList>
            <person name="Varghese N."/>
            <person name="Submissions S."/>
        </authorList>
    </citation>
    <scope>NUCLEOTIDE SEQUENCE [LARGE SCALE GENOMIC DNA]</scope>
    <source>
        <strain evidence="3">CGMCC 4.578</strain>
    </source>
</reference>
<protein>
    <submittedName>
        <fullName evidence="2">Uncharacterized protein</fullName>
    </submittedName>
</protein>
<proteinExistence type="predicted"/>
<dbReference type="RefSeq" id="WP_090074407.1">
    <property type="nucleotide sequence ID" value="NZ_FOFT01000026.1"/>
</dbReference>
<keyword evidence="3" id="KW-1185">Reference proteome</keyword>
<dbReference type="AlphaFoldDB" id="A0A1H9XZQ3"/>
<keyword evidence="1" id="KW-0732">Signal</keyword>
<gene>
    <name evidence="2" type="ORF">SAMN05216195_12640</name>
</gene>
<dbReference type="EMBL" id="FOFT01000026">
    <property type="protein sequence ID" value="SES51173.1"/>
    <property type="molecule type" value="Genomic_DNA"/>
</dbReference>
<feature type="signal peptide" evidence="1">
    <location>
        <begin position="1"/>
        <end position="25"/>
    </location>
</feature>
<evidence type="ECO:0000313" key="2">
    <source>
        <dbReference type="EMBL" id="SES51173.1"/>
    </source>
</evidence>
<organism evidence="2 3">
    <name type="scientific">Lentzea flaviverrucosa</name>
    <dbReference type="NCBI Taxonomy" id="200379"/>
    <lineage>
        <taxon>Bacteria</taxon>
        <taxon>Bacillati</taxon>
        <taxon>Actinomycetota</taxon>
        <taxon>Actinomycetes</taxon>
        <taxon>Pseudonocardiales</taxon>
        <taxon>Pseudonocardiaceae</taxon>
        <taxon>Lentzea</taxon>
    </lineage>
</organism>
<accession>A0A1H9XZQ3</accession>